<dbReference type="GO" id="GO:0004746">
    <property type="term" value="F:riboflavin synthase activity"/>
    <property type="evidence" value="ECO:0007669"/>
    <property type="project" value="UniProtKB-UniRule"/>
</dbReference>
<dbReference type="InterPro" id="IPR001783">
    <property type="entry name" value="Lumazine-bd"/>
</dbReference>
<evidence type="ECO:0000256" key="11">
    <source>
        <dbReference type="PROSITE-ProRule" id="PRU00524"/>
    </source>
</evidence>
<evidence type="ECO:0000256" key="1">
    <source>
        <dbReference type="ARBA" id="ARBA00000968"/>
    </source>
</evidence>
<comment type="pathway">
    <text evidence="3">Cofactor biosynthesis; riboflavin biosynthesis; riboflavin from 2-hydroxy-3-oxobutyl phosphate and 5-amino-6-(D-ribitylamino)uracil: step 2/2.</text>
</comment>
<dbReference type="AlphaFoldDB" id="A0A9X2L884"/>
<evidence type="ECO:0000256" key="2">
    <source>
        <dbReference type="ARBA" id="ARBA00002803"/>
    </source>
</evidence>
<feature type="repeat" description="Lumazine-binding" evidence="11">
    <location>
        <begin position="1"/>
        <end position="96"/>
    </location>
</feature>
<dbReference type="NCBIfam" id="NF006767">
    <property type="entry name" value="PRK09289.1"/>
    <property type="match status" value="1"/>
</dbReference>
<comment type="subunit">
    <text evidence="4">Homotrimer.</text>
</comment>
<dbReference type="GO" id="GO:0009231">
    <property type="term" value="P:riboflavin biosynthetic process"/>
    <property type="evidence" value="ECO:0007669"/>
    <property type="project" value="UniProtKB-KW"/>
</dbReference>
<sequence>MFTGLIEEIGEVVSLDTRDEGTDLTVRGPLVVSDAKLGDSIAVEGVCLTVTDFTEDTATFGLAPETLRRTGLGSLKEGDPVNLERALLPTTRLGGHYVQGHVDGTGRLRSIEEDGDALWVTIEAQRELLRYIVEKAYITVDGASLTVTAVDEETFSVMLVRHTQALITLPTKKPGAAINLEADIMAKFAEKILKEQSR</sequence>
<dbReference type="PROSITE" id="PS51177">
    <property type="entry name" value="LUMAZINE_BIND"/>
    <property type="match status" value="2"/>
</dbReference>
<dbReference type="FunFam" id="2.40.30.20:FF:000004">
    <property type="entry name" value="Riboflavin synthase, alpha subunit"/>
    <property type="match status" value="1"/>
</dbReference>
<dbReference type="Pfam" id="PF00677">
    <property type="entry name" value="Lum_binding"/>
    <property type="match status" value="2"/>
</dbReference>
<protein>
    <recommendedName>
        <fullName evidence="6 10">Riboflavin synthase</fullName>
        <ecNumber evidence="5 10">2.5.1.9</ecNumber>
    </recommendedName>
</protein>
<evidence type="ECO:0000256" key="8">
    <source>
        <dbReference type="ARBA" id="ARBA00022679"/>
    </source>
</evidence>
<dbReference type="SUPFAM" id="SSF63380">
    <property type="entry name" value="Riboflavin synthase domain-like"/>
    <property type="match status" value="2"/>
</dbReference>
<evidence type="ECO:0000259" key="12">
    <source>
        <dbReference type="PROSITE" id="PS51177"/>
    </source>
</evidence>
<evidence type="ECO:0000313" key="14">
    <source>
        <dbReference type="Proteomes" id="UP001142610"/>
    </source>
</evidence>
<dbReference type="CDD" id="cd00402">
    <property type="entry name" value="Riboflavin_synthase_like"/>
    <property type="match status" value="1"/>
</dbReference>
<comment type="caution">
    <text evidence="13">The sequence shown here is derived from an EMBL/GenBank/DDBJ whole genome shotgun (WGS) entry which is preliminary data.</text>
</comment>
<feature type="domain" description="Lumazine-binding" evidence="12">
    <location>
        <begin position="97"/>
        <end position="193"/>
    </location>
</feature>
<evidence type="ECO:0000313" key="13">
    <source>
        <dbReference type="EMBL" id="MCQ8184749.1"/>
    </source>
</evidence>
<accession>A0A9X2L884</accession>
<dbReference type="InterPro" id="IPR026017">
    <property type="entry name" value="Lumazine-bd_dom"/>
</dbReference>
<dbReference type="RefSeq" id="WP_256618599.1">
    <property type="nucleotide sequence ID" value="NZ_JANIBC010000002.1"/>
</dbReference>
<keyword evidence="9" id="KW-0677">Repeat</keyword>
<dbReference type="PANTHER" id="PTHR21098:SF0">
    <property type="entry name" value="RIBOFLAVIN SYNTHASE"/>
    <property type="match status" value="1"/>
</dbReference>
<organism evidence="13 14">
    <name type="scientific">Parvularcula maris</name>
    <dbReference type="NCBI Taxonomy" id="2965077"/>
    <lineage>
        <taxon>Bacteria</taxon>
        <taxon>Pseudomonadati</taxon>
        <taxon>Pseudomonadota</taxon>
        <taxon>Alphaproteobacteria</taxon>
        <taxon>Parvularculales</taxon>
        <taxon>Parvularculaceae</taxon>
        <taxon>Parvularcula</taxon>
    </lineage>
</organism>
<dbReference type="InterPro" id="IPR017938">
    <property type="entry name" value="Riboflavin_synthase-like_b-brl"/>
</dbReference>
<evidence type="ECO:0000256" key="10">
    <source>
        <dbReference type="NCBIfam" id="TIGR00187"/>
    </source>
</evidence>
<comment type="function">
    <text evidence="2">Catalyzes the dismutation of two molecules of 6,7-dimethyl-8-ribityllumazine, resulting in the formation of riboflavin and 5-amino-6-(D-ribitylamino)uracil.</text>
</comment>
<feature type="domain" description="Lumazine-binding" evidence="12">
    <location>
        <begin position="1"/>
        <end position="96"/>
    </location>
</feature>
<dbReference type="EMBL" id="JANIBC010000002">
    <property type="protein sequence ID" value="MCQ8184749.1"/>
    <property type="molecule type" value="Genomic_DNA"/>
</dbReference>
<dbReference type="NCBIfam" id="TIGR00187">
    <property type="entry name" value="ribE"/>
    <property type="match status" value="1"/>
</dbReference>
<comment type="catalytic activity">
    <reaction evidence="1">
        <text>2 6,7-dimethyl-8-(1-D-ribityl)lumazine + H(+) = 5-amino-6-(D-ribitylamino)uracil + riboflavin</text>
        <dbReference type="Rhea" id="RHEA:20772"/>
        <dbReference type="ChEBI" id="CHEBI:15378"/>
        <dbReference type="ChEBI" id="CHEBI:15934"/>
        <dbReference type="ChEBI" id="CHEBI:57986"/>
        <dbReference type="ChEBI" id="CHEBI:58201"/>
        <dbReference type="EC" id="2.5.1.9"/>
    </reaction>
</comment>
<evidence type="ECO:0000256" key="5">
    <source>
        <dbReference type="ARBA" id="ARBA00012827"/>
    </source>
</evidence>
<name>A0A9X2L884_9PROT</name>
<evidence type="ECO:0000256" key="4">
    <source>
        <dbReference type="ARBA" id="ARBA00011233"/>
    </source>
</evidence>
<keyword evidence="14" id="KW-1185">Reference proteome</keyword>
<keyword evidence="8 13" id="KW-0808">Transferase</keyword>
<dbReference type="Gene3D" id="2.40.30.20">
    <property type="match status" value="2"/>
</dbReference>
<feature type="repeat" description="Lumazine-binding" evidence="11">
    <location>
        <begin position="97"/>
        <end position="193"/>
    </location>
</feature>
<keyword evidence="7" id="KW-0686">Riboflavin biosynthesis</keyword>
<dbReference type="Proteomes" id="UP001142610">
    <property type="component" value="Unassembled WGS sequence"/>
</dbReference>
<reference evidence="13" key="1">
    <citation type="submission" date="2022-07" db="EMBL/GenBank/DDBJ databases">
        <title>Parvularcula maris sp. nov., an algicidal bacterium isolated from seawater.</title>
        <authorList>
            <person name="Li F."/>
        </authorList>
    </citation>
    <scope>NUCLEOTIDE SEQUENCE</scope>
    <source>
        <strain evidence="13">BGMRC 0090</strain>
    </source>
</reference>
<dbReference type="FunFam" id="2.40.30.20:FF:000003">
    <property type="entry name" value="Riboflavin synthase, alpha subunit"/>
    <property type="match status" value="1"/>
</dbReference>
<evidence type="ECO:0000256" key="3">
    <source>
        <dbReference type="ARBA" id="ARBA00004887"/>
    </source>
</evidence>
<dbReference type="EC" id="2.5.1.9" evidence="5 10"/>
<dbReference type="PANTHER" id="PTHR21098">
    <property type="entry name" value="RIBOFLAVIN SYNTHASE ALPHA CHAIN"/>
    <property type="match status" value="1"/>
</dbReference>
<proteinExistence type="predicted"/>
<gene>
    <name evidence="13" type="ORF">NOG11_05045</name>
</gene>
<evidence type="ECO:0000256" key="7">
    <source>
        <dbReference type="ARBA" id="ARBA00022619"/>
    </source>
</evidence>
<dbReference type="PIRSF" id="PIRSF000498">
    <property type="entry name" value="Riboflavin_syn_A"/>
    <property type="match status" value="1"/>
</dbReference>
<evidence type="ECO:0000256" key="6">
    <source>
        <dbReference type="ARBA" id="ARBA00013950"/>
    </source>
</evidence>
<dbReference type="InterPro" id="IPR023366">
    <property type="entry name" value="ATP_synth_asu-like_sf"/>
</dbReference>
<evidence type="ECO:0000256" key="9">
    <source>
        <dbReference type="ARBA" id="ARBA00022737"/>
    </source>
</evidence>